<dbReference type="STRING" id="1631249.BQ8794_140237"/>
<proteinExistence type="predicted"/>
<dbReference type="Proteomes" id="UP000188388">
    <property type="component" value="Unassembled WGS sequence"/>
</dbReference>
<dbReference type="AlphaFoldDB" id="A0A1R3V2H0"/>
<keyword evidence="2" id="KW-1185">Reference proteome</keyword>
<accession>A0A1R3V2H0</accession>
<gene>
    <name evidence="1" type="ORF">BQ8794_140237</name>
</gene>
<protein>
    <submittedName>
        <fullName evidence="1">Uncharacterized protein</fullName>
    </submittedName>
</protein>
<evidence type="ECO:0000313" key="1">
    <source>
        <dbReference type="EMBL" id="SIT54092.1"/>
    </source>
</evidence>
<evidence type="ECO:0000313" key="2">
    <source>
        <dbReference type="Proteomes" id="UP000188388"/>
    </source>
</evidence>
<sequence>MGGVETNTIIKVAIGKRLGLLITFAISTIERDGKAYPVIPGVICSVDIETGRKTILSCVLKPINKARQEAMSER</sequence>
<name>A0A1R3V2H0_9HYPH</name>
<organism evidence="1 2">
    <name type="scientific">Mesorhizobium prunaredense</name>
    <dbReference type="NCBI Taxonomy" id="1631249"/>
    <lineage>
        <taxon>Bacteria</taxon>
        <taxon>Pseudomonadati</taxon>
        <taxon>Pseudomonadota</taxon>
        <taxon>Alphaproteobacteria</taxon>
        <taxon>Hyphomicrobiales</taxon>
        <taxon>Phyllobacteriaceae</taxon>
        <taxon>Mesorhizobium</taxon>
    </lineage>
</organism>
<dbReference type="EMBL" id="FTPD01000006">
    <property type="protein sequence ID" value="SIT54092.1"/>
    <property type="molecule type" value="Genomic_DNA"/>
</dbReference>
<reference evidence="2" key="1">
    <citation type="submission" date="2017-01" db="EMBL/GenBank/DDBJ databases">
        <authorList>
            <person name="Brunel B."/>
        </authorList>
    </citation>
    <scope>NUCLEOTIDE SEQUENCE [LARGE SCALE GENOMIC DNA]</scope>
</reference>